<evidence type="ECO:0000313" key="2">
    <source>
        <dbReference type="EMBL" id="GIF73776.1"/>
    </source>
</evidence>
<feature type="compositionally biased region" description="Pro residues" evidence="1">
    <location>
        <begin position="331"/>
        <end position="344"/>
    </location>
</feature>
<dbReference type="EMBL" id="BONE01000024">
    <property type="protein sequence ID" value="GIF73776.1"/>
    <property type="molecule type" value="Genomic_DNA"/>
</dbReference>
<organism evidence="2 3">
    <name type="scientific">Asanoa siamensis</name>
    <dbReference type="NCBI Taxonomy" id="926357"/>
    <lineage>
        <taxon>Bacteria</taxon>
        <taxon>Bacillati</taxon>
        <taxon>Actinomycetota</taxon>
        <taxon>Actinomycetes</taxon>
        <taxon>Micromonosporales</taxon>
        <taxon>Micromonosporaceae</taxon>
        <taxon>Asanoa</taxon>
    </lineage>
</organism>
<reference evidence="2 3" key="1">
    <citation type="submission" date="2021-01" db="EMBL/GenBank/DDBJ databases">
        <title>Whole genome shotgun sequence of Asanoa siamensis NBRC 107932.</title>
        <authorList>
            <person name="Komaki H."/>
            <person name="Tamura T."/>
        </authorList>
    </citation>
    <scope>NUCLEOTIDE SEQUENCE [LARGE SCALE GENOMIC DNA]</scope>
    <source>
        <strain evidence="2 3">NBRC 107932</strain>
    </source>
</reference>
<sequence length="373" mass="40692">MNRDNLTITDLDLSELVSAMPGFALVVPGTDFSSLVRVDLENPDLNRTATQVKQALEQLKGFVTAVEERAAQISSPEFVKRILAQAARYVEAVPDFVESWMRFLTQTLTDVGRFMREAYQMVVESTAVEDSLLADLARWQQVMRSALDLGGKVSHVIEDAKAGNKAVARGSFDGEDAWAGLFYDAYVEDTNAQLAQVMRLFDMSRVAFASLQVCLGATVALFYSWGMILLQAAMFLGRILAFDYKIIRSSSDYATFARLTANAIAATKLAKHAFDKQADQMANIQADRIGLNQPGLPTSTPMGVGKEWHNPFKSPHFWPGPALAADLNRPAPTPAAPADPVPPLPHHHPADPVPPLPGRRPDPAPAGDLPPLK</sequence>
<protein>
    <submittedName>
        <fullName evidence="2">Uncharacterized protein</fullName>
    </submittedName>
</protein>
<name>A0ABQ4CR80_9ACTN</name>
<proteinExistence type="predicted"/>
<keyword evidence="3" id="KW-1185">Reference proteome</keyword>
<dbReference type="RefSeq" id="WP_203713864.1">
    <property type="nucleotide sequence ID" value="NZ_BONE01000024.1"/>
</dbReference>
<dbReference type="Proteomes" id="UP000604117">
    <property type="component" value="Unassembled WGS sequence"/>
</dbReference>
<evidence type="ECO:0000256" key="1">
    <source>
        <dbReference type="SAM" id="MobiDB-lite"/>
    </source>
</evidence>
<gene>
    <name evidence="2" type="ORF">Asi02nite_32940</name>
</gene>
<evidence type="ECO:0000313" key="3">
    <source>
        <dbReference type="Proteomes" id="UP000604117"/>
    </source>
</evidence>
<accession>A0ABQ4CR80</accession>
<feature type="region of interest" description="Disordered" evidence="1">
    <location>
        <begin position="323"/>
        <end position="373"/>
    </location>
</feature>
<comment type="caution">
    <text evidence="2">The sequence shown here is derived from an EMBL/GenBank/DDBJ whole genome shotgun (WGS) entry which is preliminary data.</text>
</comment>